<evidence type="ECO:0000259" key="3">
    <source>
        <dbReference type="Pfam" id="PF00656"/>
    </source>
</evidence>
<gene>
    <name evidence="4" type="ORF">ILEXP_LOCUS32096</name>
</gene>
<organism evidence="4 5">
    <name type="scientific">Ilex paraguariensis</name>
    <name type="common">yerba mate</name>
    <dbReference type="NCBI Taxonomy" id="185542"/>
    <lineage>
        <taxon>Eukaryota</taxon>
        <taxon>Viridiplantae</taxon>
        <taxon>Streptophyta</taxon>
        <taxon>Embryophyta</taxon>
        <taxon>Tracheophyta</taxon>
        <taxon>Spermatophyta</taxon>
        <taxon>Magnoliopsida</taxon>
        <taxon>eudicotyledons</taxon>
        <taxon>Gunneridae</taxon>
        <taxon>Pentapetalae</taxon>
        <taxon>asterids</taxon>
        <taxon>campanulids</taxon>
        <taxon>Aquifoliales</taxon>
        <taxon>Aquifoliaceae</taxon>
        <taxon>Ilex</taxon>
    </lineage>
</organism>
<proteinExistence type="inferred from homology"/>
<feature type="compositionally biased region" description="Basic and acidic residues" evidence="2">
    <location>
        <begin position="233"/>
        <end position="242"/>
    </location>
</feature>
<keyword evidence="5" id="KW-1185">Reference proteome</keyword>
<comment type="caution">
    <text evidence="4">The sequence shown here is derived from an EMBL/GenBank/DDBJ whole genome shotgun (WGS) entry which is preliminary data.</text>
</comment>
<evidence type="ECO:0000313" key="4">
    <source>
        <dbReference type="EMBL" id="CAK9163132.1"/>
    </source>
</evidence>
<reference evidence="4 5" key="1">
    <citation type="submission" date="2024-02" db="EMBL/GenBank/DDBJ databases">
        <authorList>
            <person name="Vignale AGUSTIN F."/>
            <person name="Sosa J E."/>
            <person name="Modenutti C."/>
        </authorList>
    </citation>
    <scope>NUCLEOTIDE SEQUENCE [LARGE SCALE GENOMIC DNA]</scope>
</reference>
<dbReference type="PANTHER" id="PTHR48104:SF17">
    <property type="entry name" value="METACASPASE-3"/>
    <property type="match status" value="1"/>
</dbReference>
<feature type="domain" description="Peptidase C14 caspase" evidence="3">
    <location>
        <begin position="25"/>
        <end position="230"/>
    </location>
</feature>
<name>A0ABC8T127_9AQUA</name>
<dbReference type="AlphaFoldDB" id="A0ABC8T127"/>
<dbReference type="InterPro" id="IPR011600">
    <property type="entry name" value="Pept_C14_caspase"/>
</dbReference>
<feature type="region of interest" description="Disordered" evidence="2">
    <location>
        <begin position="210"/>
        <end position="242"/>
    </location>
</feature>
<accession>A0ABC8T127</accession>
<feature type="compositionally biased region" description="Polar residues" evidence="2">
    <location>
        <begin position="213"/>
        <end position="232"/>
    </location>
</feature>
<comment type="similarity">
    <text evidence="1">Belongs to the peptidase C14B family.</text>
</comment>
<dbReference type="Proteomes" id="UP001642360">
    <property type="component" value="Unassembled WGS sequence"/>
</dbReference>
<dbReference type="Pfam" id="PF00656">
    <property type="entry name" value="Peptidase_C14"/>
    <property type="match status" value="1"/>
</dbReference>
<dbReference type="Gene3D" id="3.40.50.12660">
    <property type="match status" value="1"/>
</dbReference>
<evidence type="ECO:0000256" key="1">
    <source>
        <dbReference type="ARBA" id="ARBA00009005"/>
    </source>
</evidence>
<dbReference type="InterPro" id="IPR050452">
    <property type="entry name" value="Metacaspase"/>
</dbReference>
<evidence type="ECO:0000256" key="2">
    <source>
        <dbReference type="SAM" id="MobiDB-lite"/>
    </source>
</evidence>
<dbReference type="EMBL" id="CAUOFW020003959">
    <property type="protein sequence ID" value="CAK9163132.1"/>
    <property type="molecule type" value="Genomic_DNA"/>
</dbReference>
<protein>
    <recommendedName>
        <fullName evidence="3">Peptidase C14 caspase domain-containing protein</fullName>
    </recommendedName>
</protein>
<dbReference type="PANTHER" id="PTHR48104">
    <property type="entry name" value="METACASPASE-4"/>
    <property type="match status" value="1"/>
</dbReference>
<evidence type="ECO:0000313" key="5">
    <source>
        <dbReference type="Proteomes" id="UP001642360"/>
    </source>
</evidence>
<sequence length="242" mass="26559">MLHVSISLLVSGNNYDQSAEEERDSSRIPTRYNMTMALHWLVGGCQSGDSLVFHYSGHGSQVPDTNGDEIDGYDEALCPVDYQTKGKILDDEINAIIVRPLPPGARLHAIIDTCNSGTVLDLAYMCRISPEGLYGWEDQWIPQGGYKGTSGGIAISLTACDDNQNSGDTTAFNGNASGALTYTFINILQNEPRPTYERLLSSMRYEVREAQNRAPSSLPHSPQVPQLSSSQKFDIHKTPFTL</sequence>